<evidence type="ECO:0000256" key="2">
    <source>
        <dbReference type="ARBA" id="ARBA00023015"/>
    </source>
</evidence>
<dbReference type="SUPFAM" id="SSF88659">
    <property type="entry name" value="Sigma3 and sigma4 domains of RNA polymerase sigma factors"/>
    <property type="match status" value="1"/>
</dbReference>
<keyword evidence="7" id="KW-1185">Reference proteome</keyword>
<reference evidence="6 7" key="1">
    <citation type="submission" date="2019-02" db="EMBL/GenBank/DDBJ databases">
        <title>Deep-cultivation of Planctomycetes and their phenomic and genomic characterization uncovers novel biology.</title>
        <authorList>
            <person name="Wiegand S."/>
            <person name="Jogler M."/>
            <person name="Boedeker C."/>
            <person name="Pinto D."/>
            <person name="Vollmers J."/>
            <person name="Rivas-Marin E."/>
            <person name="Kohn T."/>
            <person name="Peeters S.H."/>
            <person name="Heuer A."/>
            <person name="Rast P."/>
            <person name="Oberbeckmann S."/>
            <person name="Bunk B."/>
            <person name="Jeske O."/>
            <person name="Meyerdierks A."/>
            <person name="Storesund J.E."/>
            <person name="Kallscheuer N."/>
            <person name="Luecker S."/>
            <person name="Lage O.M."/>
            <person name="Pohl T."/>
            <person name="Merkel B.J."/>
            <person name="Hornburger P."/>
            <person name="Mueller R.-W."/>
            <person name="Bruemmer F."/>
            <person name="Labrenz M."/>
            <person name="Spormann A.M."/>
            <person name="Op Den Camp H."/>
            <person name="Overmann J."/>
            <person name="Amann R."/>
            <person name="Jetten M.S.M."/>
            <person name="Mascher T."/>
            <person name="Medema M.H."/>
            <person name="Devos D.P."/>
            <person name="Kaster A.-K."/>
            <person name="Ovreas L."/>
            <person name="Rohde M."/>
            <person name="Galperin M.Y."/>
            <person name="Jogler C."/>
        </authorList>
    </citation>
    <scope>NUCLEOTIDE SEQUENCE [LARGE SCALE GENOMIC DNA]</scope>
    <source>
        <strain evidence="6 7">CA13</strain>
    </source>
</reference>
<comment type="similarity">
    <text evidence="1">Belongs to the sigma-70 factor family. ECF subfamily.</text>
</comment>
<evidence type="ECO:0000313" key="6">
    <source>
        <dbReference type="EMBL" id="TWT78830.1"/>
    </source>
</evidence>
<dbReference type="OrthoDB" id="9795666at2"/>
<dbReference type="EMBL" id="SJPJ01000001">
    <property type="protein sequence ID" value="TWT78830.1"/>
    <property type="molecule type" value="Genomic_DNA"/>
</dbReference>
<dbReference type="Gene3D" id="1.10.1740.10">
    <property type="match status" value="1"/>
</dbReference>
<dbReference type="InterPro" id="IPR039425">
    <property type="entry name" value="RNA_pol_sigma-70-like"/>
</dbReference>
<keyword evidence="2" id="KW-0805">Transcription regulation</keyword>
<feature type="domain" description="RNA polymerase sigma-70 region 2" evidence="5">
    <location>
        <begin position="27"/>
        <end position="89"/>
    </location>
</feature>
<dbReference type="InterPro" id="IPR014284">
    <property type="entry name" value="RNA_pol_sigma-70_dom"/>
</dbReference>
<evidence type="ECO:0000256" key="4">
    <source>
        <dbReference type="ARBA" id="ARBA00023163"/>
    </source>
</evidence>
<dbReference type="Pfam" id="PF04542">
    <property type="entry name" value="Sigma70_r2"/>
    <property type="match status" value="1"/>
</dbReference>
<protein>
    <submittedName>
        <fullName evidence="6">ECF RNA polymerase sigma factor SigL</fullName>
    </submittedName>
</protein>
<dbReference type="AlphaFoldDB" id="A0A5C5YVG4"/>
<evidence type="ECO:0000313" key="7">
    <source>
        <dbReference type="Proteomes" id="UP000315010"/>
    </source>
</evidence>
<dbReference type="SUPFAM" id="SSF88946">
    <property type="entry name" value="Sigma2 domain of RNA polymerase sigma factors"/>
    <property type="match status" value="1"/>
</dbReference>
<dbReference type="PANTHER" id="PTHR43133:SF51">
    <property type="entry name" value="RNA POLYMERASE SIGMA FACTOR"/>
    <property type="match status" value="1"/>
</dbReference>
<evidence type="ECO:0000259" key="5">
    <source>
        <dbReference type="Pfam" id="PF04542"/>
    </source>
</evidence>
<proteinExistence type="inferred from homology"/>
<sequence length="185" mass="21587">MVEIEDSPSAAESDRTLEFIRLLGDEERRLYAYILSLVPRWSDADDIAQQTRIRLWQQFEQYDSSRDFGAWARTIAHYLVLAHRKKSEREGSRMTNEFLEAVAEQFTQNIDEVEVRQRNLLICLQKLSAGHRELLKRYYSGLEDRRDIAADVGRSFDSVRQTVRRLRLSLVRCVDGLAMAETSSE</sequence>
<name>A0A5C5YVG4_9BACT</name>
<dbReference type="NCBIfam" id="TIGR02989">
    <property type="entry name" value="Sig-70_gvs1"/>
    <property type="match status" value="1"/>
</dbReference>
<organism evidence="6 7">
    <name type="scientific">Novipirellula herctigrandis</name>
    <dbReference type="NCBI Taxonomy" id="2527986"/>
    <lineage>
        <taxon>Bacteria</taxon>
        <taxon>Pseudomonadati</taxon>
        <taxon>Planctomycetota</taxon>
        <taxon>Planctomycetia</taxon>
        <taxon>Pirellulales</taxon>
        <taxon>Pirellulaceae</taxon>
        <taxon>Novipirellula</taxon>
    </lineage>
</organism>
<dbReference type="Proteomes" id="UP000315010">
    <property type="component" value="Unassembled WGS sequence"/>
</dbReference>
<evidence type="ECO:0000256" key="3">
    <source>
        <dbReference type="ARBA" id="ARBA00023082"/>
    </source>
</evidence>
<dbReference type="InterPro" id="IPR013324">
    <property type="entry name" value="RNA_pol_sigma_r3/r4-like"/>
</dbReference>
<dbReference type="RefSeq" id="WP_146393935.1">
    <property type="nucleotide sequence ID" value="NZ_SJPJ01000001.1"/>
</dbReference>
<keyword evidence="3" id="KW-0731">Sigma factor</keyword>
<dbReference type="GO" id="GO:0016987">
    <property type="term" value="F:sigma factor activity"/>
    <property type="evidence" value="ECO:0007669"/>
    <property type="project" value="UniProtKB-KW"/>
</dbReference>
<dbReference type="PANTHER" id="PTHR43133">
    <property type="entry name" value="RNA POLYMERASE ECF-TYPE SIGMA FACTO"/>
    <property type="match status" value="1"/>
</dbReference>
<accession>A0A5C5YVG4</accession>
<evidence type="ECO:0000256" key="1">
    <source>
        <dbReference type="ARBA" id="ARBA00010641"/>
    </source>
</evidence>
<dbReference type="NCBIfam" id="TIGR02937">
    <property type="entry name" value="sigma70-ECF"/>
    <property type="match status" value="1"/>
</dbReference>
<keyword evidence="4" id="KW-0804">Transcription</keyword>
<dbReference type="InterPro" id="IPR007627">
    <property type="entry name" value="RNA_pol_sigma70_r2"/>
</dbReference>
<dbReference type="InterPro" id="IPR013325">
    <property type="entry name" value="RNA_pol_sigma_r2"/>
</dbReference>
<dbReference type="GO" id="GO:0006352">
    <property type="term" value="P:DNA-templated transcription initiation"/>
    <property type="evidence" value="ECO:0007669"/>
    <property type="project" value="InterPro"/>
</dbReference>
<gene>
    <name evidence="6" type="primary">sigL_1</name>
    <name evidence="6" type="ORF">CA13_02270</name>
</gene>
<comment type="caution">
    <text evidence="6">The sequence shown here is derived from an EMBL/GenBank/DDBJ whole genome shotgun (WGS) entry which is preliminary data.</text>
</comment>
<dbReference type="InterPro" id="IPR014331">
    <property type="entry name" value="RNA_pol_sigma70_ECF_RHOBA"/>
</dbReference>